<dbReference type="AlphaFoldDB" id="A6GE98"/>
<reference evidence="1 2" key="1">
    <citation type="submission" date="2007-06" db="EMBL/GenBank/DDBJ databases">
        <authorList>
            <person name="Shimkets L."/>
            <person name="Ferriera S."/>
            <person name="Johnson J."/>
            <person name="Kravitz S."/>
            <person name="Beeson K."/>
            <person name="Sutton G."/>
            <person name="Rogers Y.-H."/>
            <person name="Friedman R."/>
            <person name="Frazier M."/>
            <person name="Venter J.C."/>
        </authorList>
    </citation>
    <scope>NUCLEOTIDE SEQUENCE [LARGE SCALE GENOMIC DNA]</scope>
    <source>
        <strain evidence="1 2">SIR-1</strain>
    </source>
</reference>
<name>A6GE98_9BACT</name>
<evidence type="ECO:0000313" key="2">
    <source>
        <dbReference type="Proteomes" id="UP000005801"/>
    </source>
</evidence>
<keyword evidence="1" id="KW-0012">Acyltransferase</keyword>
<proteinExistence type="predicted"/>
<evidence type="ECO:0000313" key="1">
    <source>
        <dbReference type="EMBL" id="EDM75816.1"/>
    </source>
</evidence>
<organism evidence="1 2">
    <name type="scientific">Plesiocystis pacifica SIR-1</name>
    <dbReference type="NCBI Taxonomy" id="391625"/>
    <lineage>
        <taxon>Bacteria</taxon>
        <taxon>Pseudomonadati</taxon>
        <taxon>Myxococcota</taxon>
        <taxon>Polyangia</taxon>
        <taxon>Nannocystales</taxon>
        <taxon>Nannocystaceae</taxon>
        <taxon>Plesiocystis</taxon>
    </lineage>
</organism>
<dbReference type="RefSeq" id="WP_006975038.1">
    <property type="nucleotide sequence ID" value="NZ_ABCS01000080.1"/>
</dbReference>
<dbReference type="Proteomes" id="UP000005801">
    <property type="component" value="Unassembled WGS sequence"/>
</dbReference>
<sequence>MGNKVPYEGARELRWVRVSSSLLTYVDTEVELADGLWNDWLAAVADERVKGVLICAAGPIQPSHQQWRRATRTMRDRDIPASVVTESRHNLALAKAASWLGTDMLSFQWSEVKMACQRICDDEKLIPALRMKLVSIRDAHGPVSVTGDRKAPEFERSRYNSMFSPTSHIEVSPEDVIETNSEIQATLAALQARSAKRADQAG</sequence>
<protein>
    <submittedName>
        <fullName evidence="1">Acyl-CoA synthase</fullName>
        <ecNumber evidence="1">2.3.1.86</ecNumber>
    </submittedName>
</protein>
<dbReference type="OrthoDB" id="5513417at2"/>
<keyword evidence="2" id="KW-1185">Reference proteome</keyword>
<keyword evidence="1" id="KW-0808">Transferase</keyword>
<comment type="caution">
    <text evidence="1">The sequence shown here is derived from an EMBL/GenBank/DDBJ whole genome shotgun (WGS) entry which is preliminary data.</text>
</comment>
<dbReference type="EC" id="2.3.1.86" evidence="1"/>
<gene>
    <name evidence="1" type="ORF">PPSIR1_34787</name>
</gene>
<dbReference type="GO" id="GO:0004321">
    <property type="term" value="F:fatty-acyl-CoA synthase activity"/>
    <property type="evidence" value="ECO:0007669"/>
    <property type="project" value="UniProtKB-EC"/>
</dbReference>
<dbReference type="EMBL" id="ABCS01000080">
    <property type="protein sequence ID" value="EDM75816.1"/>
    <property type="molecule type" value="Genomic_DNA"/>
</dbReference>
<accession>A6GE98</accession>